<dbReference type="Proteomes" id="UP000037179">
    <property type="component" value="Unassembled WGS sequence"/>
</dbReference>
<reference evidence="4 5" key="2">
    <citation type="journal article" date="2016" name="Genome Announc.">
        <title>Draft Genome Sequence of Erythromycin- and Oxytetracycline-Sensitive Nocardia seriolae Strain U-1 (NBRC 110359).</title>
        <authorList>
            <person name="Imajoh M."/>
            <person name="Sukeda M."/>
            <person name="Shimizu M."/>
            <person name="Yamane J."/>
            <person name="Ohnishi K."/>
            <person name="Oshima S."/>
        </authorList>
    </citation>
    <scope>NUCLEOTIDE SEQUENCE [LARGE SCALE GENOMIC DNA]</scope>
    <source>
        <strain evidence="4 5">U-1</strain>
    </source>
</reference>
<dbReference type="AlphaFoldDB" id="A0A0B8N918"/>
<reference evidence="5" key="1">
    <citation type="submission" date="2015-07" db="EMBL/GenBank/DDBJ databases">
        <title>Nocardia seriolae U-1 whole genome shotgun sequence.</title>
        <authorList>
            <person name="Imajoh M."/>
            <person name="Fukumoto Y."/>
            <person name="Sukeda M."/>
            <person name="Yamane J."/>
            <person name="Yamasaki K."/>
            <person name="Shimizu M."/>
            <person name="Ohnishi K."/>
            <person name="Oshima S."/>
        </authorList>
    </citation>
    <scope>NUCLEOTIDE SEQUENCE [LARGE SCALE GENOMIC DNA]</scope>
    <source>
        <strain evidence="5">U-1</strain>
    </source>
</reference>
<feature type="transmembrane region" description="Helical" evidence="2">
    <location>
        <begin position="27"/>
        <end position="44"/>
    </location>
</feature>
<proteinExistence type="predicted"/>
<comment type="caution">
    <text evidence="4">The sequence shown here is derived from an EMBL/GenBank/DDBJ whole genome shotgun (WGS) entry which is preliminary data.</text>
</comment>
<evidence type="ECO:0000313" key="5">
    <source>
        <dbReference type="Proteomes" id="UP000037179"/>
    </source>
</evidence>
<protein>
    <recommendedName>
        <fullName evidence="3">CAAX prenyl protease 2/Lysostaphin resistance protein A-like domain-containing protein</fullName>
    </recommendedName>
</protein>
<gene>
    <name evidence="4" type="ORF">NSK11_contig00008-0057</name>
</gene>
<dbReference type="EMBL" id="BBYQ01000008">
    <property type="protein sequence ID" value="GAP26686.1"/>
    <property type="molecule type" value="Genomic_DNA"/>
</dbReference>
<feature type="transmembrane region" description="Helical" evidence="2">
    <location>
        <begin position="87"/>
        <end position="110"/>
    </location>
</feature>
<dbReference type="GeneID" id="93374472"/>
<evidence type="ECO:0000256" key="2">
    <source>
        <dbReference type="SAM" id="Phobius"/>
    </source>
</evidence>
<evidence type="ECO:0000256" key="1">
    <source>
        <dbReference type="SAM" id="MobiDB-lite"/>
    </source>
</evidence>
<evidence type="ECO:0000259" key="3">
    <source>
        <dbReference type="Pfam" id="PF02517"/>
    </source>
</evidence>
<feature type="transmembrane region" description="Helical" evidence="2">
    <location>
        <begin position="248"/>
        <end position="269"/>
    </location>
</feature>
<dbReference type="GO" id="GO:0004175">
    <property type="term" value="F:endopeptidase activity"/>
    <property type="evidence" value="ECO:0007669"/>
    <property type="project" value="UniProtKB-ARBA"/>
</dbReference>
<keyword evidence="2" id="KW-0472">Membrane</keyword>
<accession>A0A0B8N918</accession>
<feature type="transmembrane region" description="Helical" evidence="2">
    <location>
        <begin position="155"/>
        <end position="177"/>
    </location>
</feature>
<keyword evidence="2" id="KW-0812">Transmembrane</keyword>
<feature type="transmembrane region" description="Helical" evidence="2">
    <location>
        <begin position="224"/>
        <end position="242"/>
    </location>
</feature>
<feature type="transmembrane region" description="Helical" evidence="2">
    <location>
        <begin position="122"/>
        <end position="143"/>
    </location>
</feature>
<dbReference type="InterPro" id="IPR003675">
    <property type="entry name" value="Rce1/LyrA-like_dom"/>
</dbReference>
<keyword evidence="2" id="KW-1133">Transmembrane helix</keyword>
<feature type="domain" description="CAAX prenyl protease 2/Lysostaphin resistance protein A-like" evidence="3">
    <location>
        <begin position="190"/>
        <end position="290"/>
    </location>
</feature>
<dbReference type="RefSeq" id="WP_096490548.1">
    <property type="nucleotide sequence ID" value="NZ_AP017900.1"/>
</dbReference>
<keyword evidence="5" id="KW-1185">Reference proteome</keyword>
<dbReference type="Pfam" id="PF02517">
    <property type="entry name" value="Rce1-like"/>
    <property type="match status" value="1"/>
</dbReference>
<organism evidence="4 5">
    <name type="scientific">Nocardia seriolae</name>
    <dbReference type="NCBI Taxonomy" id="37332"/>
    <lineage>
        <taxon>Bacteria</taxon>
        <taxon>Bacillati</taxon>
        <taxon>Actinomycetota</taxon>
        <taxon>Actinomycetes</taxon>
        <taxon>Mycobacteriales</taxon>
        <taxon>Nocardiaceae</taxon>
        <taxon>Nocardia</taxon>
    </lineage>
</organism>
<dbReference type="GO" id="GO:0080120">
    <property type="term" value="P:CAAX-box protein maturation"/>
    <property type="evidence" value="ECO:0007669"/>
    <property type="project" value="UniProtKB-ARBA"/>
</dbReference>
<feature type="transmembrane region" description="Helical" evidence="2">
    <location>
        <begin position="50"/>
        <end position="67"/>
    </location>
</feature>
<name>A0A0B8N918_9NOCA</name>
<feature type="transmembrane region" description="Helical" evidence="2">
    <location>
        <begin position="183"/>
        <end position="203"/>
    </location>
</feature>
<sequence>MSQPDRVVAAQRGPGPRSGRVARAGRAVVACGVVGVYIGLGFAFHLDANVYLLLGIPFTLLFPLVLARRPVRELWVRGTPPPVDRWVWLMFAALAVLPGLDLAGTVGDAIASGKPNGPDGTVLGYDAAALLGAFVAAWSIRALGRAGWRRVRGCLATAGILGAGMFVGGFLLSGQAAPRPVPWASLGIGLASLLMYVPVVFVLEEVFFRGALDSYLHRDGEPGARWTAALCSALWGLWHLPVAGSGPITAGVVLALLAFQIPVGIFLSLGWRRSGNLAVPGITHAAIDAVRNGLGF</sequence>
<feature type="region of interest" description="Disordered" evidence="1">
    <location>
        <begin position="1"/>
        <end position="20"/>
    </location>
</feature>
<evidence type="ECO:0000313" key="4">
    <source>
        <dbReference type="EMBL" id="GAP26686.1"/>
    </source>
</evidence>